<protein>
    <recommendedName>
        <fullName evidence="4">Tetratricopeptide repeat protein</fullName>
    </recommendedName>
</protein>
<dbReference type="SMART" id="SM00028">
    <property type="entry name" value="TPR"/>
    <property type="match status" value="4"/>
</dbReference>
<dbReference type="InterPro" id="IPR019734">
    <property type="entry name" value="TPR_rpt"/>
</dbReference>
<comment type="caution">
    <text evidence="2">The sequence shown here is derived from an EMBL/GenBank/DDBJ whole genome shotgun (WGS) entry which is preliminary data.</text>
</comment>
<feature type="transmembrane region" description="Helical" evidence="1">
    <location>
        <begin position="1033"/>
        <end position="1050"/>
    </location>
</feature>
<dbReference type="PANTHER" id="PTHR46082">
    <property type="entry name" value="ATP/GTP-BINDING PROTEIN-RELATED"/>
    <property type="match status" value="1"/>
</dbReference>
<evidence type="ECO:0000313" key="3">
    <source>
        <dbReference type="Proteomes" id="UP000033740"/>
    </source>
</evidence>
<dbReference type="InterPro" id="IPR011990">
    <property type="entry name" value="TPR-like_helical_dom_sf"/>
</dbReference>
<dbReference type="Pfam" id="PF13424">
    <property type="entry name" value="TPR_12"/>
    <property type="match status" value="1"/>
</dbReference>
<dbReference type="InterPro" id="IPR053137">
    <property type="entry name" value="NLR-like"/>
</dbReference>
<dbReference type="PANTHER" id="PTHR46082:SF6">
    <property type="entry name" value="AAA+ ATPASE DOMAIN-CONTAINING PROTEIN-RELATED"/>
    <property type="match status" value="1"/>
</dbReference>
<organism evidence="2 3">
    <name type="scientific">Microbacterium azadirachtae</name>
    <dbReference type="NCBI Taxonomy" id="582680"/>
    <lineage>
        <taxon>Bacteria</taxon>
        <taxon>Bacillati</taxon>
        <taxon>Actinomycetota</taxon>
        <taxon>Actinomycetes</taxon>
        <taxon>Micrococcales</taxon>
        <taxon>Microbacteriaceae</taxon>
        <taxon>Microbacterium</taxon>
    </lineage>
</organism>
<reference evidence="2 3" key="1">
    <citation type="submission" date="2015-02" db="EMBL/GenBank/DDBJ databases">
        <title>Draft genome sequences of ten Microbacterium spp. with emphasis on heavy metal contaminated environments.</title>
        <authorList>
            <person name="Corretto E."/>
        </authorList>
    </citation>
    <scope>NUCLEOTIDE SEQUENCE [LARGE SCALE GENOMIC DNA]</scope>
    <source>
        <strain evidence="2 3">ARN176</strain>
    </source>
</reference>
<gene>
    <name evidence="2" type="ORF">RS86_03713</name>
</gene>
<sequence length="1054" mass="113168">MADALQSAWSDVSSQDPVRITQALEAFRGLLPEALMTEGEGGDAHRSALRGLAYGLDELGRSDEARELYRTLAEVCESALADQGHLDEHREQLLDDRLYARAAEQMVGQGPASSAVVAALDALIAEGEQTLGGAHGRVLWLLDRRAQLLTRMNPAEGLHAYDLLIARAAAADERGENHLTALAAKATELSRIDEDEQSALLWGQVLDGRRALLGFDAPSTLDAWWWRARTRYWSGDAAGADADLALLIPALQRQRGEDEALTLDAMKFRATTLRVLARDGATADDPLPLVRRIAVLETARFGPGADQVLASRMMAVEVQLDRENREGLWPALIAEARGIVDDTADRAPRATLALRARDVLARVLGDARAEVPSPALTESGLATAVARCSHVDHACEGLTSADQATAASQPPGTDPDPSLASPEHLANEIAHAWTDLSRWHAPHSSEALDALRAGADRLRDLGAAGRRSEIDVRDDLGSDLRDAGRGSEALAEFERSLALELGLAAEASSPEDRRTAATRLAQSRYALGATLRGIGRNAEGEALLADAVEIAQHDGASPRIISELRDARALALQDLGRSDEAAAEMRALYDASGDVGHAIDLAAVYLRSDRAAEAEALLRPVLAQLEAEGSAETAQGSRVIGNLALAACQLGRDAEAAATYDRLYELQSRILGTENRDTLITLHNRAQEERHLGRYAEAARRFESVLARRTAALGADDPHTLSTLSALAGTVADAGDLPRARELAERVVAETRIVLGETDPQTLRRIRDLDGILARLGDAQQDRDTLADQVRAGFASAEGATDEGATSPGLAALRYADHLARQNRYGDALVEYSRARDALSDTAGIDWLRAERGAAECSKRLGAYREAADAYARIVPQIERLLPGDHWALADTLNDHGLVLSHLGLVDAMIPVQQRAIQIADGAGSDPGRAVQLRIWLGRRLAEARRFPEALTAYDDAAETGARTIGAEHAITLDATDDRAETLIALGRHREALKIYRTNIPAMERVLGADSAAVRRARTKQKASAQQASKTRSAIIGGAIVAAILVYVIWTRMS</sequence>
<keyword evidence="3" id="KW-1185">Reference proteome</keyword>
<dbReference type="SUPFAM" id="SSF48452">
    <property type="entry name" value="TPR-like"/>
    <property type="match status" value="3"/>
</dbReference>
<dbReference type="STRING" id="582680.RS86_03713"/>
<accession>A0A0F0LER6</accession>
<keyword evidence="1" id="KW-0472">Membrane</keyword>
<name>A0A0F0LER6_9MICO</name>
<dbReference type="EMBL" id="JYIX01000040">
    <property type="protein sequence ID" value="KJL30770.1"/>
    <property type="molecule type" value="Genomic_DNA"/>
</dbReference>
<evidence type="ECO:0000256" key="1">
    <source>
        <dbReference type="SAM" id="Phobius"/>
    </source>
</evidence>
<evidence type="ECO:0008006" key="4">
    <source>
        <dbReference type="Google" id="ProtNLM"/>
    </source>
</evidence>
<keyword evidence="1" id="KW-1133">Transmembrane helix</keyword>
<keyword evidence="1" id="KW-0812">Transmembrane</keyword>
<dbReference type="AlphaFoldDB" id="A0A0F0LER6"/>
<dbReference type="PATRIC" id="fig|582680.6.peg.3798"/>
<dbReference type="Gene3D" id="1.25.40.10">
    <property type="entry name" value="Tetratricopeptide repeat domain"/>
    <property type="match status" value="3"/>
</dbReference>
<dbReference type="Proteomes" id="UP000033740">
    <property type="component" value="Unassembled WGS sequence"/>
</dbReference>
<dbReference type="RefSeq" id="WP_045273754.1">
    <property type="nucleotide sequence ID" value="NZ_JYIX01000040.1"/>
</dbReference>
<evidence type="ECO:0000313" key="2">
    <source>
        <dbReference type="EMBL" id="KJL30770.1"/>
    </source>
</evidence>
<proteinExistence type="predicted"/>